<reference evidence="6 7" key="1">
    <citation type="submission" date="2019-02" db="EMBL/GenBank/DDBJ databases">
        <title>Genomic Encyclopedia of Type Strains, Phase IV (KMG-IV): sequencing the most valuable type-strain genomes for metagenomic binning, comparative biology and taxonomic classification.</title>
        <authorList>
            <person name="Goeker M."/>
        </authorList>
    </citation>
    <scope>NUCLEOTIDE SEQUENCE [LARGE SCALE GENOMIC DNA]</scope>
    <source>
        <strain evidence="6 7">K24</strain>
    </source>
</reference>
<evidence type="ECO:0000259" key="5">
    <source>
        <dbReference type="PROSITE" id="PS50931"/>
    </source>
</evidence>
<dbReference type="EMBL" id="SGXC01000001">
    <property type="protein sequence ID" value="RZS84752.1"/>
    <property type="molecule type" value="Genomic_DNA"/>
</dbReference>
<dbReference type="OrthoDB" id="8523827at2"/>
<dbReference type="Pfam" id="PF03466">
    <property type="entry name" value="LysR_substrate"/>
    <property type="match status" value="1"/>
</dbReference>
<dbReference type="PANTHER" id="PTHR30537:SF5">
    <property type="entry name" value="HTH-TYPE TRANSCRIPTIONAL ACTIVATOR TTDR-RELATED"/>
    <property type="match status" value="1"/>
</dbReference>
<dbReference type="PANTHER" id="PTHR30537">
    <property type="entry name" value="HTH-TYPE TRANSCRIPTIONAL REGULATOR"/>
    <property type="match status" value="1"/>
</dbReference>
<dbReference type="GO" id="GO:0003677">
    <property type="term" value="F:DNA binding"/>
    <property type="evidence" value="ECO:0007669"/>
    <property type="project" value="UniProtKB-KW"/>
</dbReference>
<comment type="caution">
    <text evidence="6">The sequence shown here is derived from an EMBL/GenBank/DDBJ whole genome shotgun (WGS) entry which is preliminary data.</text>
</comment>
<dbReference type="Pfam" id="PF00126">
    <property type="entry name" value="HTH_1"/>
    <property type="match status" value="1"/>
</dbReference>
<protein>
    <submittedName>
        <fullName evidence="6">DNA-binding transcriptional LysR family regulator</fullName>
    </submittedName>
</protein>
<accession>A0A4Q7NIV7</accession>
<dbReference type="SUPFAM" id="SSF46785">
    <property type="entry name" value="Winged helix' DNA-binding domain"/>
    <property type="match status" value="1"/>
</dbReference>
<dbReference type="CDD" id="cd08422">
    <property type="entry name" value="PBP2_CrgA_like"/>
    <property type="match status" value="1"/>
</dbReference>
<dbReference type="GO" id="GO:0003700">
    <property type="term" value="F:DNA-binding transcription factor activity"/>
    <property type="evidence" value="ECO:0007669"/>
    <property type="project" value="InterPro"/>
</dbReference>
<dbReference type="InterPro" id="IPR000847">
    <property type="entry name" value="LysR_HTH_N"/>
</dbReference>
<dbReference type="InterPro" id="IPR036390">
    <property type="entry name" value="WH_DNA-bd_sf"/>
</dbReference>
<keyword evidence="4" id="KW-0804">Transcription</keyword>
<sequence length="300" mass="33551">MDRLRLISTFLQAAQAKNFSEAASKLKIAPQAVSSQIAQLEAWLDIRLFQRTTRQVWLTEEGRIFYEKCRQGVALIEEGEAALRERHNDAVGTVRLAVGHSLGASTIAPLLLEFGARHPAIHVELLVLNQLADMVQMKADIGVIGGGLPDSSLTARRIGVVGHYLCAAPGYLAAQGVPRKPEDLHAHRCIALRHPRNDAIRPWSFKIGNEMRTLELPHAITVSDVGTQRWLVLNGAGVGQITDYYAEPLVRQGQLARIEVGYVSRPVELFIYMPRRELVPRRCRLLNDFLFEELRSRLSQ</sequence>
<evidence type="ECO:0000313" key="6">
    <source>
        <dbReference type="EMBL" id="RZS84752.1"/>
    </source>
</evidence>
<comment type="similarity">
    <text evidence="1">Belongs to the LysR transcriptional regulatory family.</text>
</comment>
<dbReference type="InterPro" id="IPR005119">
    <property type="entry name" value="LysR_subst-bd"/>
</dbReference>
<evidence type="ECO:0000313" key="7">
    <source>
        <dbReference type="Proteomes" id="UP000292445"/>
    </source>
</evidence>
<keyword evidence="3 6" id="KW-0238">DNA-binding</keyword>
<evidence type="ECO:0000256" key="2">
    <source>
        <dbReference type="ARBA" id="ARBA00023015"/>
    </source>
</evidence>
<proteinExistence type="inferred from homology"/>
<evidence type="ECO:0000256" key="1">
    <source>
        <dbReference type="ARBA" id="ARBA00009437"/>
    </source>
</evidence>
<dbReference type="InterPro" id="IPR058163">
    <property type="entry name" value="LysR-type_TF_proteobact-type"/>
</dbReference>
<dbReference type="InterPro" id="IPR036388">
    <property type="entry name" value="WH-like_DNA-bd_sf"/>
</dbReference>
<keyword evidence="2" id="KW-0805">Transcription regulation</keyword>
<dbReference type="RefSeq" id="WP_130356084.1">
    <property type="nucleotide sequence ID" value="NZ_SGXC01000001.1"/>
</dbReference>
<feature type="domain" description="HTH lysR-type" evidence="5">
    <location>
        <begin position="1"/>
        <end position="59"/>
    </location>
</feature>
<dbReference type="Gene3D" id="3.40.190.290">
    <property type="match status" value="1"/>
</dbReference>
<evidence type="ECO:0000256" key="4">
    <source>
        <dbReference type="ARBA" id="ARBA00023163"/>
    </source>
</evidence>
<gene>
    <name evidence="6" type="ORF">EV675_0771</name>
</gene>
<name>A0A4Q7NIV7_9BURK</name>
<evidence type="ECO:0000256" key="3">
    <source>
        <dbReference type="ARBA" id="ARBA00023125"/>
    </source>
</evidence>
<dbReference type="FunFam" id="1.10.10.10:FF:000001">
    <property type="entry name" value="LysR family transcriptional regulator"/>
    <property type="match status" value="1"/>
</dbReference>
<keyword evidence="7" id="KW-1185">Reference proteome</keyword>
<dbReference type="SUPFAM" id="SSF53850">
    <property type="entry name" value="Periplasmic binding protein-like II"/>
    <property type="match status" value="1"/>
</dbReference>
<organism evidence="6 7">
    <name type="scientific">Pigmentiphaga kullae</name>
    <dbReference type="NCBI Taxonomy" id="151784"/>
    <lineage>
        <taxon>Bacteria</taxon>
        <taxon>Pseudomonadati</taxon>
        <taxon>Pseudomonadota</taxon>
        <taxon>Betaproteobacteria</taxon>
        <taxon>Burkholderiales</taxon>
        <taxon>Alcaligenaceae</taxon>
        <taxon>Pigmentiphaga</taxon>
    </lineage>
</organism>
<dbReference type="AlphaFoldDB" id="A0A4Q7NIV7"/>
<dbReference type="PROSITE" id="PS50931">
    <property type="entry name" value="HTH_LYSR"/>
    <property type="match status" value="1"/>
</dbReference>
<dbReference type="Gene3D" id="1.10.10.10">
    <property type="entry name" value="Winged helix-like DNA-binding domain superfamily/Winged helix DNA-binding domain"/>
    <property type="match status" value="1"/>
</dbReference>
<dbReference type="Proteomes" id="UP000292445">
    <property type="component" value="Unassembled WGS sequence"/>
</dbReference>